<dbReference type="InterPro" id="IPR040079">
    <property type="entry name" value="Glutathione_S-Trfase"/>
</dbReference>
<evidence type="ECO:0000259" key="2">
    <source>
        <dbReference type="PROSITE" id="PS50405"/>
    </source>
</evidence>
<evidence type="ECO:0000313" key="3">
    <source>
        <dbReference type="EMBL" id="MDY8110024.1"/>
    </source>
</evidence>
<feature type="domain" description="GST C-terminal" evidence="2">
    <location>
        <begin position="86"/>
        <end position="203"/>
    </location>
</feature>
<dbReference type="Pfam" id="PF13410">
    <property type="entry name" value="GST_C_2"/>
    <property type="match status" value="1"/>
</dbReference>
<sequence>MKLFDGGRAPNPRRTRMFLAEKGIEIATVPIDMAKGEHRGEAIAARNRLKRLPVLELDDGTILTESIAICRYVEALHPDPPLFGRTPIEIGLVEMWNRRAELELYLAVGAVFRHGHPGMAVAEPVQIAEWAELNRGRAIEALAMIEEQLSANAFLAGAAFSVADITAFVAVGFMKAANLDVPDDFTHVKRWYESVRERPSASA</sequence>
<protein>
    <submittedName>
        <fullName evidence="3">Glutathione S-transferase</fullName>
    </submittedName>
</protein>
<dbReference type="PANTHER" id="PTHR44051:SF8">
    <property type="entry name" value="GLUTATHIONE S-TRANSFERASE GSTA"/>
    <property type="match status" value="1"/>
</dbReference>
<dbReference type="SFLD" id="SFLDS00019">
    <property type="entry name" value="Glutathione_Transferase_(cytos"/>
    <property type="match status" value="1"/>
</dbReference>
<dbReference type="SUPFAM" id="SSF47616">
    <property type="entry name" value="GST C-terminal domain-like"/>
    <property type="match status" value="1"/>
</dbReference>
<evidence type="ECO:0000313" key="4">
    <source>
        <dbReference type="Proteomes" id="UP001294412"/>
    </source>
</evidence>
<dbReference type="InterPro" id="IPR034345">
    <property type="entry name" value="Gtt2-like_N"/>
</dbReference>
<dbReference type="PROSITE" id="PS50404">
    <property type="entry name" value="GST_NTER"/>
    <property type="match status" value="1"/>
</dbReference>
<dbReference type="Gene3D" id="1.20.1050.10">
    <property type="match status" value="1"/>
</dbReference>
<dbReference type="SUPFAM" id="SSF52833">
    <property type="entry name" value="Thioredoxin-like"/>
    <property type="match status" value="1"/>
</dbReference>
<organism evidence="3 4">
    <name type="scientific">Fulvimarina uroteuthidis</name>
    <dbReference type="NCBI Taxonomy" id="3098149"/>
    <lineage>
        <taxon>Bacteria</taxon>
        <taxon>Pseudomonadati</taxon>
        <taxon>Pseudomonadota</taxon>
        <taxon>Alphaproteobacteria</taxon>
        <taxon>Hyphomicrobiales</taxon>
        <taxon>Aurantimonadaceae</taxon>
        <taxon>Fulvimarina</taxon>
    </lineage>
</organism>
<dbReference type="Proteomes" id="UP001294412">
    <property type="component" value="Unassembled WGS sequence"/>
</dbReference>
<dbReference type="InterPro" id="IPR004045">
    <property type="entry name" value="Glutathione_S-Trfase_N"/>
</dbReference>
<keyword evidence="4" id="KW-1185">Reference proteome</keyword>
<name>A0ABU5I3R4_9HYPH</name>
<proteinExistence type="predicted"/>
<dbReference type="PANTHER" id="PTHR44051">
    <property type="entry name" value="GLUTATHIONE S-TRANSFERASE-RELATED"/>
    <property type="match status" value="1"/>
</dbReference>
<feature type="domain" description="GST N-terminal" evidence="1">
    <location>
        <begin position="1"/>
        <end position="81"/>
    </location>
</feature>
<dbReference type="InterPro" id="IPR010987">
    <property type="entry name" value="Glutathione-S-Trfase_C-like"/>
</dbReference>
<gene>
    <name evidence="3" type="ORF">U0C82_12825</name>
</gene>
<dbReference type="Pfam" id="PF13409">
    <property type="entry name" value="GST_N_2"/>
    <property type="match status" value="1"/>
</dbReference>
<dbReference type="InterPro" id="IPR036249">
    <property type="entry name" value="Thioredoxin-like_sf"/>
</dbReference>
<dbReference type="SFLD" id="SFLDG00358">
    <property type="entry name" value="Main_(cytGST)"/>
    <property type="match status" value="1"/>
</dbReference>
<reference evidence="3 4" key="1">
    <citation type="submission" date="2023-12" db="EMBL/GenBank/DDBJ databases">
        <title>Description of Novel Strain Fulvimarina sp. 2208YS6-2-32 isolated from Uroteuthis (Photololigo) edulis.</title>
        <authorList>
            <person name="Park J.-S."/>
        </authorList>
    </citation>
    <scope>NUCLEOTIDE SEQUENCE [LARGE SCALE GENOMIC DNA]</scope>
    <source>
        <strain evidence="3 4">2208YS6-2-32</strain>
    </source>
</reference>
<dbReference type="EMBL" id="JAXLPB010000004">
    <property type="protein sequence ID" value="MDY8110024.1"/>
    <property type="molecule type" value="Genomic_DNA"/>
</dbReference>
<accession>A0ABU5I3R4</accession>
<dbReference type="RefSeq" id="WP_322187554.1">
    <property type="nucleotide sequence ID" value="NZ_JAXLPB010000004.1"/>
</dbReference>
<dbReference type="InterPro" id="IPR036282">
    <property type="entry name" value="Glutathione-S-Trfase_C_sf"/>
</dbReference>
<dbReference type="Gene3D" id="3.40.30.10">
    <property type="entry name" value="Glutaredoxin"/>
    <property type="match status" value="1"/>
</dbReference>
<dbReference type="CDD" id="cd03051">
    <property type="entry name" value="GST_N_GTT2_like"/>
    <property type="match status" value="1"/>
</dbReference>
<comment type="caution">
    <text evidence="3">The sequence shown here is derived from an EMBL/GenBank/DDBJ whole genome shotgun (WGS) entry which is preliminary data.</text>
</comment>
<dbReference type="PROSITE" id="PS50405">
    <property type="entry name" value="GST_CTER"/>
    <property type="match status" value="1"/>
</dbReference>
<evidence type="ECO:0000259" key="1">
    <source>
        <dbReference type="PROSITE" id="PS50404"/>
    </source>
</evidence>